<dbReference type="PANTHER" id="PTHR46148:SF60">
    <property type="entry name" value="CHROMO DOMAIN-CONTAINING PROTEIN"/>
    <property type="match status" value="1"/>
</dbReference>
<name>A0A6N2B1I7_SOLCI</name>
<proteinExistence type="predicted"/>
<sequence>MKGVVKFCKKRKLTPGYVGPYEILQRVGKVAYELNLPSELSSVHPVFHVSMLMKCIGDPESILPIEGVGVEENFSYEKVTVEILDTQVKRLRNNEVASINVIWKNHLVEEATWEAEDDMKSCYPHIFAN</sequence>
<evidence type="ECO:0000313" key="2">
    <source>
        <dbReference type="EMBL" id="TMW88737.1"/>
    </source>
</evidence>
<dbReference type="InterPro" id="IPR056924">
    <property type="entry name" value="SH3_Tf2-1"/>
</dbReference>
<feature type="domain" description="Tf2-1-like SH3-like" evidence="1">
    <location>
        <begin position="7"/>
        <end position="55"/>
    </location>
</feature>
<dbReference type="AlphaFoldDB" id="A0A6N2B1I7"/>
<dbReference type="EMBL" id="RXGB01004905">
    <property type="protein sequence ID" value="TMW88737.1"/>
    <property type="molecule type" value="Genomic_DNA"/>
</dbReference>
<accession>A0A6N2B1I7</accession>
<comment type="caution">
    <text evidence="2">The sequence shown here is derived from an EMBL/GenBank/DDBJ whole genome shotgun (WGS) entry which is preliminary data.</text>
</comment>
<organism evidence="2">
    <name type="scientific">Solanum chilense</name>
    <name type="common">Tomato</name>
    <name type="synonym">Lycopersicon chilense</name>
    <dbReference type="NCBI Taxonomy" id="4083"/>
    <lineage>
        <taxon>Eukaryota</taxon>
        <taxon>Viridiplantae</taxon>
        <taxon>Streptophyta</taxon>
        <taxon>Embryophyta</taxon>
        <taxon>Tracheophyta</taxon>
        <taxon>Spermatophyta</taxon>
        <taxon>Magnoliopsida</taxon>
        <taxon>eudicotyledons</taxon>
        <taxon>Gunneridae</taxon>
        <taxon>Pentapetalae</taxon>
        <taxon>asterids</taxon>
        <taxon>lamiids</taxon>
        <taxon>Solanales</taxon>
        <taxon>Solanaceae</taxon>
        <taxon>Solanoideae</taxon>
        <taxon>Solaneae</taxon>
        <taxon>Solanum</taxon>
        <taxon>Solanum subgen. Lycopersicon</taxon>
    </lineage>
</organism>
<dbReference type="PANTHER" id="PTHR46148">
    <property type="entry name" value="CHROMO DOMAIN-CONTAINING PROTEIN"/>
    <property type="match status" value="1"/>
</dbReference>
<protein>
    <recommendedName>
        <fullName evidence="1">Tf2-1-like SH3-like domain-containing protein</fullName>
    </recommendedName>
</protein>
<dbReference type="Pfam" id="PF24626">
    <property type="entry name" value="SH3_Tf2-1"/>
    <property type="match status" value="1"/>
</dbReference>
<gene>
    <name evidence="2" type="ORF">EJD97_018175</name>
</gene>
<evidence type="ECO:0000259" key="1">
    <source>
        <dbReference type="Pfam" id="PF24626"/>
    </source>
</evidence>
<dbReference type="SUPFAM" id="SSF54160">
    <property type="entry name" value="Chromo domain-like"/>
    <property type="match status" value="1"/>
</dbReference>
<dbReference type="InterPro" id="IPR016197">
    <property type="entry name" value="Chromo-like_dom_sf"/>
</dbReference>
<reference evidence="2" key="1">
    <citation type="submission" date="2019-05" db="EMBL/GenBank/DDBJ databases">
        <title>The de novo reference genome and transcriptome assemblies of the wild tomato species Solanum chilense.</title>
        <authorList>
            <person name="Stam R."/>
            <person name="Nosenko T."/>
            <person name="Hoerger A.C."/>
            <person name="Stephan W."/>
            <person name="Seidel M.A."/>
            <person name="Kuhn J.M.M."/>
            <person name="Haberer G."/>
            <person name="Tellier A."/>
        </authorList>
    </citation>
    <scope>NUCLEOTIDE SEQUENCE</scope>
    <source>
        <tissue evidence="2">Mature leaves</tissue>
    </source>
</reference>